<evidence type="ECO:0000313" key="3">
    <source>
        <dbReference type="Proteomes" id="UP000193834"/>
    </source>
</evidence>
<dbReference type="InterPro" id="IPR036291">
    <property type="entry name" value="NAD(P)-bd_dom_sf"/>
</dbReference>
<reference evidence="2 3" key="1">
    <citation type="submission" date="2017-04" db="EMBL/GenBank/DDBJ databases">
        <authorList>
            <person name="Afonso C.L."/>
            <person name="Miller P.J."/>
            <person name="Scott M.A."/>
            <person name="Spackman E."/>
            <person name="Goraichik I."/>
            <person name="Dimitrov K.M."/>
            <person name="Suarez D.L."/>
            <person name="Swayne D.E."/>
        </authorList>
    </citation>
    <scope>NUCLEOTIDE SEQUENCE [LARGE SCALE GENOMIC DNA]</scope>
    <source>
        <strain evidence="2 3">11</strain>
    </source>
</reference>
<dbReference type="RefSeq" id="WP_085495568.1">
    <property type="nucleotide sequence ID" value="NZ_FXAZ01000004.1"/>
</dbReference>
<dbReference type="InterPro" id="IPR050177">
    <property type="entry name" value="Lipid_A_modif_metabolic_enz"/>
</dbReference>
<protein>
    <submittedName>
        <fullName evidence="2">Nucleoside-diphosphate-sugar epimerase</fullName>
    </submittedName>
</protein>
<dbReference type="PANTHER" id="PTHR43245">
    <property type="entry name" value="BIFUNCTIONAL POLYMYXIN RESISTANCE PROTEIN ARNA"/>
    <property type="match status" value="1"/>
</dbReference>
<dbReference type="EMBL" id="FXAZ01000004">
    <property type="protein sequence ID" value="SMG50503.1"/>
    <property type="molecule type" value="Genomic_DNA"/>
</dbReference>
<dbReference type="OrthoDB" id="9809586at2"/>
<dbReference type="Pfam" id="PF01370">
    <property type="entry name" value="Epimerase"/>
    <property type="match status" value="1"/>
</dbReference>
<dbReference type="InterPro" id="IPR001509">
    <property type="entry name" value="Epimerase_deHydtase"/>
</dbReference>
<sequence>MEKALVLGGTRFFGKKLVERMLDQGVKVTIATRGHTKDDFGDRVQRLIMDRGDKHSMQAATKGMQWDVIYDNICYHAAGAADACELFRDRTKHYVFTSTLAVYEPGNKAHQEDNFDPYTYEIAEVVGEVSYGEGKRLAEAVFFQQASFPVTAVRFPIVLGIDDYTKRLHFHLERIDQGLGIEIPNRNARLSFITSDEAADFLYRVGKERVNGPINACSDGVLSLQDIIHMIEQELNKQAVIFSPSERALSDSIASDIETSPFGLLDDWGMDTTKAKELGFAFRSITEWYPALVHALAEELKENHKNNKAN</sequence>
<dbReference type="AlphaFoldDB" id="A0A1X7LAS1"/>
<gene>
    <name evidence="2" type="ORF">SAMN06295960_3127</name>
</gene>
<dbReference type="SUPFAM" id="SSF51735">
    <property type="entry name" value="NAD(P)-binding Rossmann-fold domains"/>
    <property type="match status" value="1"/>
</dbReference>
<proteinExistence type="predicted"/>
<feature type="domain" description="NAD-dependent epimerase/dehydratase" evidence="1">
    <location>
        <begin position="4"/>
        <end position="211"/>
    </location>
</feature>
<accession>A0A1X7LAS1</accession>
<evidence type="ECO:0000313" key="2">
    <source>
        <dbReference type="EMBL" id="SMG50503.1"/>
    </source>
</evidence>
<dbReference type="STRING" id="1852522.SAMN06295960_3127"/>
<evidence type="ECO:0000259" key="1">
    <source>
        <dbReference type="Pfam" id="PF01370"/>
    </source>
</evidence>
<dbReference type="Proteomes" id="UP000193834">
    <property type="component" value="Unassembled WGS sequence"/>
</dbReference>
<name>A0A1X7LAS1_9BACL</name>
<organism evidence="2 3">
    <name type="scientific">Paenibacillus aquistagni</name>
    <dbReference type="NCBI Taxonomy" id="1852522"/>
    <lineage>
        <taxon>Bacteria</taxon>
        <taxon>Bacillati</taxon>
        <taxon>Bacillota</taxon>
        <taxon>Bacilli</taxon>
        <taxon>Bacillales</taxon>
        <taxon>Paenibacillaceae</taxon>
        <taxon>Paenibacillus</taxon>
    </lineage>
</organism>
<dbReference type="Gene3D" id="3.40.50.720">
    <property type="entry name" value="NAD(P)-binding Rossmann-like Domain"/>
    <property type="match status" value="1"/>
</dbReference>
<keyword evidence="3" id="KW-1185">Reference proteome</keyword>